<protein>
    <submittedName>
        <fullName evidence="2">Uncharacterized protein</fullName>
    </submittedName>
</protein>
<feature type="transmembrane region" description="Helical" evidence="1">
    <location>
        <begin position="147"/>
        <end position="168"/>
    </location>
</feature>
<dbReference type="RefSeq" id="WP_184404057.1">
    <property type="nucleotide sequence ID" value="NZ_JACHHJ010000002.1"/>
</dbReference>
<dbReference type="Proteomes" id="UP000568839">
    <property type="component" value="Unassembled WGS sequence"/>
</dbReference>
<proteinExistence type="predicted"/>
<sequence>MAGIAGFILYVLILLVALFTLLFILKKLISPFLTRTAYRLASFIYIKVTPVKNILVTMELVFFLMAIAEVVALFLLSLEPSNLALMVFTAAFFFPFYWMGLIFNYLVMMTNHYPYTSKMGSALAGIQKNDKVDYILDRIKLLLKNSALSAMGHLIVVYVCIVGMVAFGDMPESFSFLLLLSMPVSMLTWVYFTNPSKEEQRLRRITVYFMIAVFTMCNYYMEFIGGSHDDAVNYLFLFIPAVYLALDSFTQSIIKDFTSYKS</sequence>
<name>A0A841PZI6_9BACL</name>
<organism evidence="2 3">
    <name type="scientific">Geomicrobium halophilum</name>
    <dbReference type="NCBI Taxonomy" id="549000"/>
    <lineage>
        <taxon>Bacteria</taxon>
        <taxon>Bacillati</taxon>
        <taxon>Bacillota</taxon>
        <taxon>Bacilli</taxon>
        <taxon>Bacillales</taxon>
        <taxon>Geomicrobium</taxon>
    </lineage>
</organism>
<reference evidence="2 3" key="1">
    <citation type="submission" date="2020-08" db="EMBL/GenBank/DDBJ databases">
        <title>Genomic Encyclopedia of Type Strains, Phase IV (KMG-IV): sequencing the most valuable type-strain genomes for metagenomic binning, comparative biology and taxonomic classification.</title>
        <authorList>
            <person name="Goeker M."/>
        </authorList>
    </citation>
    <scope>NUCLEOTIDE SEQUENCE [LARGE SCALE GENOMIC DNA]</scope>
    <source>
        <strain evidence="2 3">DSM 21769</strain>
    </source>
</reference>
<keyword evidence="1" id="KW-1133">Transmembrane helix</keyword>
<feature type="transmembrane region" description="Helical" evidence="1">
    <location>
        <begin position="174"/>
        <end position="193"/>
    </location>
</feature>
<gene>
    <name evidence="2" type="ORF">HNR44_002090</name>
</gene>
<feature type="transmembrane region" description="Helical" evidence="1">
    <location>
        <begin position="205"/>
        <end position="221"/>
    </location>
</feature>
<evidence type="ECO:0000313" key="2">
    <source>
        <dbReference type="EMBL" id="MBB6450112.1"/>
    </source>
</evidence>
<dbReference type="EMBL" id="JACHHJ010000002">
    <property type="protein sequence ID" value="MBB6450112.1"/>
    <property type="molecule type" value="Genomic_DNA"/>
</dbReference>
<evidence type="ECO:0000313" key="3">
    <source>
        <dbReference type="Proteomes" id="UP000568839"/>
    </source>
</evidence>
<keyword evidence="1" id="KW-0472">Membrane</keyword>
<keyword evidence="1" id="KW-0812">Transmembrane</keyword>
<evidence type="ECO:0000256" key="1">
    <source>
        <dbReference type="SAM" id="Phobius"/>
    </source>
</evidence>
<keyword evidence="3" id="KW-1185">Reference proteome</keyword>
<feature type="transmembrane region" description="Helical" evidence="1">
    <location>
        <begin position="54"/>
        <end position="77"/>
    </location>
</feature>
<feature type="transmembrane region" description="Helical" evidence="1">
    <location>
        <begin position="6"/>
        <end position="25"/>
    </location>
</feature>
<comment type="caution">
    <text evidence="2">The sequence shown here is derived from an EMBL/GenBank/DDBJ whole genome shotgun (WGS) entry which is preliminary data.</text>
</comment>
<feature type="transmembrane region" description="Helical" evidence="1">
    <location>
        <begin position="83"/>
        <end position="107"/>
    </location>
</feature>
<accession>A0A841PZI6</accession>
<dbReference type="AlphaFoldDB" id="A0A841PZI6"/>
<feature type="transmembrane region" description="Helical" evidence="1">
    <location>
        <begin position="233"/>
        <end position="254"/>
    </location>
</feature>